<dbReference type="PANTHER" id="PTHR38762:SF1">
    <property type="entry name" value="CRYPTIC OUTER MEMBRANE PORIN BGLH-RELATED"/>
    <property type="match status" value="1"/>
</dbReference>
<evidence type="ECO:0000256" key="8">
    <source>
        <dbReference type="ARBA" id="ARBA00023136"/>
    </source>
</evidence>
<evidence type="ECO:0000256" key="10">
    <source>
        <dbReference type="SAM" id="SignalP"/>
    </source>
</evidence>
<keyword evidence="8" id="KW-0472">Membrane</keyword>
<dbReference type="AlphaFoldDB" id="A0A0U4P2P7"/>
<keyword evidence="6" id="KW-0406">Ion transport</keyword>
<keyword evidence="5" id="KW-0812">Transmembrane</keyword>
<evidence type="ECO:0000256" key="5">
    <source>
        <dbReference type="ARBA" id="ARBA00022692"/>
    </source>
</evidence>
<evidence type="ECO:0000256" key="3">
    <source>
        <dbReference type="ARBA" id="ARBA00022448"/>
    </source>
</evidence>
<dbReference type="GO" id="GO:0046930">
    <property type="term" value="C:pore complex"/>
    <property type="evidence" value="ECO:0007669"/>
    <property type="project" value="UniProtKB-KW"/>
</dbReference>
<dbReference type="Gene3D" id="2.40.170.10">
    <property type="entry name" value="Porin, LamB type"/>
    <property type="match status" value="1"/>
</dbReference>
<dbReference type="PANTHER" id="PTHR38762">
    <property type="entry name" value="CRYPTIC OUTER MEMBRANE PORIN BGLH-RELATED"/>
    <property type="match status" value="1"/>
</dbReference>
<keyword evidence="7" id="KW-0626">Porin</keyword>
<keyword evidence="3" id="KW-0813">Transport</keyword>
<evidence type="ECO:0000256" key="7">
    <source>
        <dbReference type="ARBA" id="ARBA00023114"/>
    </source>
</evidence>
<name>A0A0U4P2P7_9PSED</name>
<keyword evidence="10" id="KW-0732">Signal</keyword>
<dbReference type="GO" id="GO:0009279">
    <property type="term" value="C:cell outer membrane"/>
    <property type="evidence" value="ECO:0007669"/>
    <property type="project" value="UniProtKB-SubCell"/>
</dbReference>
<gene>
    <name evidence="11" type="ORF">APT59_13645</name>
</gene>
<sequence>MSRVLRQAGTASCLALLASSLPLTAMALEFNGYGRVGVGGADTGGKQSCFQLPGAPAKYRLGNECETYWELELHQTLYKGVDGTELKVHGMASLYNVYDQTPTFSGDNGNVRLPQIWTSLSLPALNGGGVWAGRRYYKRHDIHINDFYYWNPSGTGFGIEDYGLGDSGVRLSYAFSREDNINQPDKANRHDLNLGGIKTNPGGEIELGLSYIQRAGQVEGAHSGRSATAEHKQAQFFGGVNVFTVQYGRGPGTGLGATGSLTADQEYESLRILESPRWQITPRFGGQLLALYQRDRAPGDGGQTWYSFGVRPSYAFTRLFKLQVEFGHDQIHPDSGATRTLNKVTVAPTLALGGMGLMDRPEIRLYWTYASWNRGAQDAAVAGTALSDSGAFGDARHGNNFGVQLETWW</sequence>
<organism evidence="11 12">
    <name type="scientific">Pseudomonas oryzihabitans</name>
    <dbReference type="NCBI Taxonomy" id="47885"/>
    <lineage>
        <taxon>Bacteria</taxon>
        <taxon>Pseudomonadati</taxon>
        <taxon>Pseudomonadota</taxon>
        <taxon>Gammaproteobacteria</taxon>
        <taxon>Pseudomonadales</taxon>
        <taxon>Pseudomonadaceae</taxon>
        <taxon>Pseudomonas</taxon>
    </lineage>
</organism>
<dbReference type="Proteomes" id="UP000064137">
    <property type="component" value="Chromosome"/>
</dbReference>
<dbReference type="EMBL" id="CP013987">
    <property type="protein sequence ID" value="ALZ85185.1"/>
    <property type="molecule type" value="Genomic_DNA"/>
</dbReference>
<evidence type="ECO:0000256" key="9">
    <source>
        <dbReference type="ARBA" id="ARBA00023237"/>
    </source>
</evidence>
<dbReference type="Pfam" id="PF02264">
    <property type="entry name" value="LamB"/>
    <property type="match status" value="1"/>
</dbReference>
<dbReference type="GO" id="GO:0015774">
    <property type="term" value="P:polysaccharide transport"/>
    <property type="evidence" value="ECO:0007669"/>
    <property type="project" value="TreeGrafter"/>
</dbReference>
<dbReference type="SUPFAM" id="SSF56935">
    <property type="entry name" value="Porins"/>
    <property type="match status" value="1"/>
</dbReference>
<dbReference type="GO" id="GO:0015144">
    <property type="term" value="F:carbohydrate transmembrane transporter activity"/>
    <property type="evidence" value="ECO:0007669"/>
    <property type="project" value="TreeGrafter"/>
</dbReference>
<dbReference type="OrthoDB" id="106611at2"/>
<dbReference type="KEGG" id="por:APT59_13645"/>
<dbReference type="GO" id="GO:0015288">
    <property type="term" value="F:porin activity"/>
    <property type="evidence" value="ECO:0007669"/>
    <property type="project" value="UniProtKB-KW"/>
</dbReference>
<feature type="chain" id="PRO_5006851718" evidence="10">
    <location>
        <begin position="28"/>
        <end position="409"/>
    </location>
</feature>
<evidence type="ECO:0000313" key="11">
    <source>
        <dbReference type="EMBL" id="ALZ85185.1"/>
    </source>
</evidence>
<keyword evidence="4" id="KW-1134">Transmembrane beta strand</keyword>
<evidence type="ECO:0000313" key="12">
    <source>
        <dbReference type="Proteomes" id="UP000064137"/>
    </source>
</evidence>
<dbReference type="InterPro" id="IPR036998">
    <property type="entry name" value="Porin_LamB_sf"/>
</dbReference>
<evidence type="ECO:0000256" key="2">
    <source>
        <dbReference type="ARBA" id="ARBA00007055"/>
    </source>
</evidence>
<dbReference type="InterPro" id="IPR003192">
    <property type="entry name" value="Porin_LamB"/>
</dbReference>
<accession>A0A0U4P2P7</accession>
<reference evidence="11 12" key="1">
    <citation type="submission" date="2016-01" db="EMBL/GenBank/DDBJ databases">
        <title>Annotation of Pseudomonas oryzihabitans USDA-ARS-USMARC-56511.</title>
        <authorList>
            <person name="Harhay G.P."/>
            <person name="Harhay D.M."/>
            <person name="Smith T.P.L."/>
            <person name="Bono J.L."/>
            <person name="Heaton M.P."/>
            <person name="Clawson M.L."/>
            <person name="Chitko-Mckown C.G."/>
            <person name="Capik S.F."/>
            <person name="DeDonder K.D."/>
            <person name="Apley M.D."/>
            <person name="Lubbers B.V."/>
            <person name="White B.J."/>
            <person name="Larson R.L."/>
        </authorList>
    </citation>
    <scope>NUCLEOTIDE SEQUENCE [LARGE SCALE GENOMIC DNA]</scope>
    <source>
        <strain evidence="11 12">USDA-ARS-USMARC-56511</strain>
    </source>
</reference>
<dbReference type="CDD" id="cd01346">
    <property type="entry name" value="Maltoporin-like"/>
    <property type="match status" value="1"/>
</dbReference>
<comment type="similarity">
    <text evidence="2">Belongs to the porin LamB (TC 1.B.3) family.</text>
</comment>
<dbReference type="GO" id="GO:0006811">
    <property type="term" value="P:monoatomic ion transport"/>
    <property type="evidence" value="ECO:0007669"/>
    <property type="project" value="UniProtKB-KW"/>
</dbReference>
<proteinExistence type="inferred from homology"/>
<keyword evidence="9" id="KW-0998">Cell outer membrane</keyword>
<dbReference type="RefSeq" id="WP_059315351.1">
    <property type="nucleotide sequence ID" value="NZ_CP013987.1"/>
</dbReference>
<protein>
    <submittedName>
        <fullName evidence="11">Maltoporin</fullName>
    </submittedName>
</protein>
<feature type="signal peptide" evidence="10">
    <location>
        <begin position="1"/>
        <end position="27"/>
    </location>
</feature>
<dbReference type="InterPro" id="IPR050286">
    <property type="entry name" value="G_neg_Bact_CarbUptk_Porin"/>
</dbReference>
<evidence type="ECO:0000256" key="1">
    <source>
        <dbReference type="ARBA" id="ARBA00004571"/>
    </source>
</evidence>
<comment type="subcellular location">
    <subcellularLocation>
        <location evidence="1">Cell outer membrane</location>
        <topology evidence="1">Multi-pass membrane protein</topology>
    </subcellularLocation>
</comment>
<evidence type="ECO:0000256" key="6">
    <source>
        <dbReference type="ARBA" id="ARBA00023065"/>
    </source>
</evidence>
<evidence type="ECO:0000256" key="4">
    <source>
        <dbReference type="ARBA" id="ARBA00022452"/>
    </source>
</evidence>